<dbReference type="GO" id="GO:0007017">
    <property type="term" value="P:microtubule-based process"/>
    <property type="evidence" value="ECO:0007669"/>
    <property type="project" value="InterPro"/>
</dbReference>
<feature type="compositionally biased region" description="Polar residues" evidence="5">
    <location>
        <begin position="36"/>
        <end position="50"/>
    </location>
</feature>
<feature type="compositionally biased region" description="Basic and acidic residues" evidence="5">
    <location>
        <begin position="146"/>
        <end position="157"/>
    </location>
</feature>
<dbReference type="GO" id="GO:0005869">
    <property type="term" value="C:dynactin complex"/>
    <property type="evidence" value="ECO:0007669"/>
    <property type="project" value="InterPro"/>
</dbReference>
<dbReference type="Proteomes" id="UP000694521">
    <property type="component" value="Unplaced"/>
</dbReference>
<comment type="similarity">
    <text evidence="2">Belongs to the dynactin subunit 2 family.</text>
</comment>
<dbReference type="GO" id="GO:0030286">
    <property type="term" value="C:dynein complex"/>
    <property type="evidence" value="ECO:0007669"/>
    <property type="project" value="UniProtKB-KW"/>
</dbReference>
<feature type="region of interest" description="Disordered" evidence="5">
    <location>
        <begin position="29"/>
        <end position="56"/>
    </location>
</feature>
<protein>
    <recommendedName>
        <fullName evidence="8">Dynactin subunit 2</fullName>
    </recommendedName>
</protein>
<evidence type="ECO:0008006" key="8">
    <source>
        <dbReference type="Google" id="ProtNLM"/>
    </source>
</evidence>
<keyword evidence="7" id="KW-1185">Reference proteome</keyword>
<feature type="region of interest" description="Disordered" evidence="5">
    <location>
        <begin position="1"/>
        <end position="20"/>
    </location>
</feature>
<reference evidence="6" key="2">
    <citation type="submission" date="2025-09" db="UniProtKB">
        <authorList>
            <consortium name="Ensembl"/>
        </authorList>
    </citation>
    <scope>IDENTIFICATION</scope>
</reference>
<dbReference type="GO" id="GO:0005737">
    <property type="term" value="C:cytoplasm"/>
    <property type="evidence" value="ECO:0007669"/>
    <property type="project" value="UniProtKB-SubCell"/>
</dbReference>
<accession>A0A8B9E4E5</accession>
<proteinExistence type="inferred from homology"/>
<dbReference type="PANTHER" id="PTHR15346">
    <property type="entry name" value="DYNACTIN SUBUNIT"/>
    <property type="match status" value="1"/>
</dbReference>
<keyword evidence="3" id="KW-0963">Cytoplasm</keyword>
<feature type="compositionally biased region" description="Low complexity" evidence="5">
    <location>
        <begin position="135"/>
        <end position="145"/>
    </location>
</feature>
<evidence type="ECO:0000256" key="3">
    <source>
        <dbReference type="ARBA" id="ARBA00022490"/>
    </source>
</evidence>
<evidence type="ECO:0000313" key="6">
    <source>
        <dbReference type="Ensembl" id="ENSACDP00005016620.1"/>
    </source>
</evidence>
<dbReference type="InterPro" id="IPR028133">
    <property type="entry name" value="Dynamitin"/>
</dbReference>
<evidence type="ECO:0000256" key="4">
    <source>
        <dbReference type="ARBA" id="ARBA00023017"/>
    </source>
</evidence>
<dbReference type="OrthoDB" id="4977at2759"/>
<evidence type="ECO:0000256" key="2">
    <source>
        <dbReference type="ARBA" id="ARBA00006176"/>
    </source>
</evidence>
<dbReference type="AlphaFoldDB" id="A0A8B9E4E5"/>
<evidence type="ECO:0000256" key="1">
    <source>
        <dbReference type="ARBA" id="ARBA00004496"/>
    </source>
</evidence>
<feature type="region of interest" description="Disordered" evidence="5">
    <location>
        <begin position="132"/>
        <end position="157"/>
    </location>
</feature>
<dbReference type="Ensembl" id="ENSACDT00005020015.1">
    <property type="protein sequence ID" value="ENSACDP00005016620.1"/>
    <property type="gene ID" value="ENSACDG00005012170.1"/>
</dbReference>
<keyword evidence="4" id="KW-0243">Dynein</keyword>
<comment type="subcellular location">
    <subcellularLocation>
        <location evidence="1">Cytoplasm</location>
    </subcellularLocation>
</comment>
<organism evidence="6 7">
    <name type="scientific">Anser cygnoides</name>
    <name type="common">Swan goose</name>
    <dbReference type="NCBI Taxonomy" id="8845"/>
    <lineage>
        <taxon>Eukaryota</taxon>
        <taxon>Metazoa</taxon>
        <taxon>Chordata</taxon>
        <taxon>Craniata</taxon>
        <taxon>Vertebrata</taxon>
        <taxon>Euteleostomi</taxon>
        <taxon>Archelosauria</taxon>
        <taxon>Archosauria</taxon>
        <taxon>Dinosauria</taxon>
        <taxon>Saurischia</taxon>
        <taxon>Theropoda</taxon>
        <taxon>Coelurosauria</taxon>
        <taxon>Aves</taxon>
        <taxon>Neognathae</taxon>
        <taxon>Galloanserae</taxon>
        <taxon>Anseriformes</taxon>
        <taxon>Anatidae</taxon>
        <taxon>Anserinae</taxon>
        <taxon>Anser</taxon>
    </lineage>
</organism>
<reference evidence="6" key="1">
    <citation type="submission" date="2025-08" db="UniProtKB">
        <authorList>
            <consortium name="Ensembl"/>
        </authorList>
    </citation>
    <scope>IDENTIFICATION</scope>
</reference>
<sequence>MPCGTEPSRAAPHSHPCPRSALPRTCPGCEQLPALSDTSPEPSPLATQNWHCPRTRPISDPPAMATLKFADLPGIAWNEPEVYETSDTPEGDQAEFEMEELTSTSVEHFIINPNAAFEKFKDKHLGTKGVDFSDSTSKTSTTGYKSGEHESSVLKESEAEEELMPVALARQVEGLKQQLVSSHLEKLLGSAAAIDFTDPEGTLAKHLLQQLEVVKCKKAVSGERPGKAPAPPGDMLTFELYWRPEQDQFSQAASIAELEKRLAQLEVMVQYEPDSQNPPLVGLKGTSLVETVQILQAKVNILDMAVLDQVEARLQSVLQKVIENTEHKAIVLDPETQSKIHQVHEMMQHWDPVASSLPDVVQRLLTLRDLHEEATWFMQALVYWETTQQEMVAALRSKALLLVEVQKMLKENLAIVGDNFSSLKARIKQLQQ</sequence>
<evidence type="ECO:0000256" key="5">
    <source>
        <dbReference type="SAM" id="MobiDB-lite"/>
    </source>
</evidence>
<dbReference type="Pfam" id="PF04912">
    <property type="entry name" value="Dynamitin"/>
    <property type="match status" value="1"/>
</dbReference>
<evidence type="ECO:0000313" key="7">
    <source>
        <dbReference type="Proteomes" id="UP000694521"/>
    </source>
</evidence>
<name>A0A8B9E4E5_ANSCY</name>